<feature type="domain" description="Ig-like" evidence="1">
    <location>
        <begin position="254"/>
        <end position="343"/>
    </location>
</feature>
<keyword evidence="3" id="KW-1185">Reference proteome</keyword>
<comment type="caution">
    <text evidence="2">The sequence shown here is derived from an EMBL/GenBank/DDBJ whole genome shotgun (WGS) entry which is preliminary data.</text>
</comment>
<dbReference type="Proteomes" id="UP000324632">
    <property type="component" value="Chromosome 14"/>
</dbReference>
<dbReference type="InterPro" id="IPR036179">
    <property type="entry name" value="Ig-like_dom_sf"/>
</dbReference>
<dbReference type="Gene3D" id="2.60.40.10">
    <property type="entry name" value="Immunoglobulins"/>
    <property type="match status" value="1"/>
</dbReference>
<dbReference type="InterPro" id="IPR007110">
    <property type="entry name" value="Ig-like_dom"/>
</dbReference>
<dbReference type="EMBL" id="SOYY01000014">
    <property type="protein sequence ID" value="KAA0711935.1"/>
    <property type="molecule type" value="Genomic_DNA"/>
</dbReference>
<dbReference type="PROSITE" id="PS50835">
    <property type="entry name" value="IG_LIKE"/>
    <property type="match status" value="1"/>
</dbReference>
<evidence type="ECO:0000313" key="2">
    <source>
        <dbReference type="EMBL" id="KAA0711935.1"/>
    </source>
</evidence>
<organism evidence="2 3">
    <name type="scientific">Triplophysa tibetana</name>
    <dbReference type="NCBI Taxonomy" id="1572043"/>
    <lineage>
        <taxon>Eukaryota</taxon>
        <taxon>Metazoa</taxon>
        <taxon>Chordata</taxon>
        <taxon>Craniata</taxon>
        <taxon>Vertebrata</taxon>
        <taxon>Euteleostomi</taxon>
        <taxon>Actinopterygii</taxon>
        <taxon>Neopterygii</taxon>
        <taxon>Teleostei</taxon>
        <taxon>Ostariophysi</taxon>
        <taxon>Cypriniformes</taxon>
        <taxon>Nemacheilidae</taxon>
        <taxon>Triplophysa</taxon>
    </lineage>
</organism>
<name>A0A5A9NSA1_9TELE</name>
<dbReference type="InterPro" id="IPR013783">
    <property type="entry name" value="Ig-like_fold"/>
</dbReference>
<proteinExistence type="predicted"/>
<protein>
    <recommendedName>
        <fullName evidence="1">Ig-like domain-containing protein</fullName>
    </recommendedName>
</protein>
<accession>A0A5A9NSA1</accession>
<dbReference type="SUPFAM" id="SSF48726">
    <property type="entry name" value="Immunoglobulin"/>
    <property type="match status" value="1"/>
</dbReference>
<evidence type="ECO:0000259" key="1">
    <source>
        <dbReference type="PROSITE" id="PS50835"/>
    </source>
</evidence>
<dbReference type="AlphaFoldDB" id="A0A5A9NSA1"/>
<reference evidence="2 3" key="1">
    <citation type="journal article" date="2019" name="Mol. Ecol. Resour.">
        <title>Chromosome-level genome assembly of Triplophysa tibetana, a fish adapted to the harsh high-altitude environment of the Tibetan Plateau.</title>
        <authorList>
            <person name="Yang X."/>
            <person name="Liu H."/>
            <person name="Ma Z."/>
            <person name="Zou Y."/>
            <person name="Zou M."/>
            <person name="Mao Y."/>
            <person name="Li X."/>
            <person name="Wang H."/>
            <person name="Chen T."/>
            <person name="Wang W."/>
            <person name="Yang R."/>
        </authorList>
    </citation>
    <scope>NUCLEOTIDE SEQUENCE [LARGE SCALE GENOMIC DNA]</scope>
    <source>
        <strain evidence="2">TTIB1903HZAU</strain>
        <tissue evidence="2">Muscle</tissue>
    </source>
</reference>
<evidence type="ECO:0000313" key="3">
    <source>
        <dbReference type="Proteomes" id="UP000324632"/>
    </source>
</evidence>
<sequence>MLLASGDRMRCLYEKTTAGVMIRASRYTQRARRPPHYLQTSIGKCLRQTFVQVNLESQKTRLHLRGLDVIQFQQIGRCFGPCGDRTGYLLEHLHREISRGRQRGNSEREKERCTAVKTLKQDEDGVTSRSTSSDALLALISLLTAEHSKCLFTRMLVCLMADVGKLTSELSSFVAPCHFVGGDDSQSGIRAQKTLHDELHNNCLKRGQRLQYRPPQEAGLFAGRRMTERCGDEIEDVIWADLSSEVRFTIFSDPQIGPVANSGTLVSLPEVSLLQKKSWDPVVCHATGYLPKTETIMWTENGKQSNNKNMVNLTGWLVKVGELLQNENGTFQINVTLYVTREE</sequence>
<gene>
    <name evidence="2" type="ORF">E1301_Tti013537</name>
</gene>